<feature type="compositionally biased region" description="Polar residues" evidence="1">
    <location>
        <begin position="19"/>
        <end position="28"/>
    </location>
</feature>
<dbReference type="AlphaFoldDB" id="A0A9D1KL66"/>
<gene>
    <name evidence="3" type="ORF">IAC39_02635</name>
</gene>
<evidence type="ECO:0000259" key="2">
    <source>
        <dbReference type="PROSITE" id="PS51677"/>
    </source>
</evidence>
<sequence length="301" mass="33262">MSGCTNVENGIYSDGSRLPDTSATPQESATLPTATTIAPVTTAPEATQPPETTAQVTELSDVIEPIVTGGPWDYASLSTERNGYGQGTHFDELNRPSGAIRFNEGYSQYNAKAINETEEKVIMLTFDQGYENGYTGMILDTLKEKGVKATFFVVQDYAERQPELVRRMIDEGHTVGNHSANHYSMPDLTVEEATNEVMELHEYMLENFGICMNLFRPPKGEYSELSLAVTGDLGYTTVLWSFAYADWDPDNQPDPERSLQKLIDRAHPGAIYLLHSVSETNAAILGDFIDEMLAQGYTFIA</sequence>
<evidence type="ECO:0000313" key="3">
    <source>
        <dbReference type="EMBL" id="HIT58598.1"/>
    </source>
</evidence>
<dbReference type="InterPro" id="IPR014235">
    <property type="entry name" value="Spore_PdaA"/>
</dbReference>
<evidence type="ECO:0000256" key="1">
    <source>
        <dbReference type="SAM" id="MobiDB-lite"/>
    </source>
</evidence>
<accession>A0A9D1KL66</accession>
<comment type="caution">
    <text evidence="3">The sequence shown here is derived from an EMBL/GenBank/DDBJ whole genome shotgun (WGS) entry which is preliminary data.</text>
</comment>
<dbReference type="GO" id="GO:0005975">
    <property type="term" value="P:carbohydrate metabolic process"/>
    <property type="evidence" value="ECO:0007669"/>
    <property type="project" value="InterPro"/>
</dbReference>
<dbReference type="SUPFAM" id="SSF88713">
    <property type="entry name" value="Glycoside hydrolase/deacetylase"/>
    <property type="match status" value="1"/>
</dbReference>
<dbReference type="Pfam" id="PF01522">
    <property type="entry name" value="Polysacc_deac_1"/>
    <property type="match status" value="1"/>
</dbReference>
<feature type="region of interest" description="Disordered" evidence="1">
    <location>
        <begin position="1"/>
        <end position="55"/>
    </location>
</feature>
<dbReference type="PANTHER" id="PTHR10587">
    <property type="entry name" value="GLYCOSYL TRANSFERASE-RELATED"/>
    <property type="match status" value="1"/>
</dbReference>
<dbReference type="InterPro" id="IPR002509">
    <property type="entry name" value="NODB_dom"/>
</dbReference>
<feature type="compositionally biased region" description="Low complexity" evidence="1">
    <location>
        <begin position="29"/>
        <end position="55"/>
    </location>
</feature>
<dbReference type="Gene3D" id="3.20.20.370">
    <property type="entry name" value="Glycoside hydrolase/deacetylase"/>
    <property type="match status" value="1"/>
</dbReference>
<dbReference type="InterPro" id="IPR050248">
    <property type="entry name" value="Polysacc_deacetylase_ArnD"/>
</dbReference>
<feature type="domain" description="NodB homology" evidence="2">
    <location>
        <begin position="120"/>
        <end position="300"/>
    </location>
</feature>
<dbReference type="GO" id="GO:0016020">
    <property type="term" value="C:membrane"/>
    <property type="evidence" value="ECO:0007669"/>
    <property type="project" value="TreeGrafter"/>
</dbReference>
<dbReference type="EMBL" id="DVLL01000012">
    <property type="protein sequence ID" value="HIT58598.1"/>
    <property type="molecule type" value="Genomic_DNA"/>
</dbReference>
<dbReference type="CDD" id="cd10948">
    <property type="entry name" value="CE4_BsPdaA_like"/>
    <property type="match status" value="1"/>
</dbReference>
<reference evidence="3" key="1">
    <citation type="submission" date="2020-10" db="EMBL/GenBank/DDBJ databases">
        <authorList>
            <person name="Gilroy R."/>
        </authorList>
    </citation>
    <scope>NUCLEOTIDE SEQUENCE</scope>
    <source>
        <strain evidence="3">CHK33-4379</strain>
    </source>
</reference>
<evidence type="ECO:0000313" key="4">
    <source>
        <dbReference type="Proteomes" id="UP000824136"/>
    </source>
</evidence>
<proteinExistence type="predicted"/>
<name>A0A9D1KL66_9FIRM</name>
<organism evidence="3 4">
    <name type="scientific">Candidatus Faeciplasma pullistercoris</name>
    <dbReference type="NCBI Taxonomy" id="2840800"/>
    <lineage>
        <taxon>Bacteria</taxon>
        <taxon>Bacillati</taxon>
        <taxon>Bacillota</taxon>
        <taxon>Clostridia</taxon>
        <taxon>Eubacteriales</taxon>
        <taxon>Oscillospiraceae</taxon>
        <taxon>Oscillospiraceae incertae sedis</taxon>
        <taxon>Candidatus Faeciplasma</taxon>
    </lineage>
</organism>
<dbReference type="GO" id="GO:0016810">
    <property type="term" value="F:hydrolase activity, acting on carbon-nitrogen (but not peptide) bonds"/>
    <property type="evidence" value="ECO:0007669"/>
    <property type="project" value="InterPro"/>
</dbReference>
<protein>
    <submittedName>
        <fullName evidence="3">Polysaccharide deacetylase family protein</fullName>
    </submittedName>
</protein>
<dbReference type="InterPro" id="IPR011330">
    <property type="entry name" value="Glyco_hydro/deAcase_b/a-brl"/>
</dbReference>
<dbReference type="PROSITE" id="PS51677">
    <property type="entry name" value="NODB"/>
    <property type="match status" value="1"/>
</dbReference>
<reference evidence="3" key="2">
    <citation type="journal article" date="2021" name="PeerJ">
        <title>Extensive microbial diversity within the chicken gut microbiome revealed by metagenomics and culture.</title>
        <authorList>
            <person name="Gilroy R."/>
            <person name="Ravi A."/>
            <person name="Getino M."/>
            <person name="Pursley I."/>
            <person name="Horton D.L."/>
            <person name="Alikhan N.F."/>
            <person name="Baker D."/>
            <person name="Gharbi K."/>
            <person name="Hall N."/>
            <person name="Watson M."/>
            <person name="Adriaenssens E.M."/>
            <person name="Foster-Nyarko E."/>
            <person name="Jarju S."/>
            <person name="Secka A."/>
            <person name="Antonio M."/>
            <person name="Oren A."/>
            <person name="Chaudhuri R.R."/>
            <person name="La Ragione R."/>
            <person name="Hildebrand F."/>
            <person name="Pallen M.J."/>
        </authorList>
    </citation>
    <scope>NUCLEOTIDE SEQUENCE</scope>
    <source>
        <strain evidence="3">CHK33-4379</strain>
    </source>
</reference>
<dbReference type="PANTHER" id="PTHR10587:SF78">
    <property type="entry name" value="PEPTIDOGLYCAN-N-ACETYLMURAMIC ACID DEACETYLASE PDAA"/>
    <property type="match status" value="1"/>
</dbReference>
<dbReference type="Proteomes" id="UP000824136">
    <property type="component" value="Unassembled WGS sequence"/>
</dbReference>